<reference evidence="1 2" key="1">
    <citation type="submission" date="2015-01" db="EMBL/GenBank/DDBJ databases">
        <title>Draft genome of Vibrio mytili type strain CAIM 528.</title>
        <authorList>
            <person name="Gonzalez-Castillo A."/>
            <person name="Gomez-Gil B."/>
            <person name="Enciso-Ibarra J."/>
        </authorList>
    </citation>
    <scope>NUCLEOTIDE SEQUENCE [LARGE SCALE GENOMIC DNA]</scope>
    <source>
        <strain evidence="1 2">CAIM 528</strain>
    </source>
</reference>
<evidence type="ECO:0000313" key="2">
    <source>
        <dbReference type="Proteomes" id="UP000031977"/>
    </source>
</evidence>
<protein>
    <submittedName>
        <fullName evidence="1">Uncharacterized protein</fullName>
    </submittedName>
</protein>
<dbReference type="Proteomes" id="UP000031977">
    <property type="component" value="Unassembled WGS sequence"/>
</dbReference>
<dbReference type="OrthoDB" id="5875702at2"/>
<gene>
    <name evidence="1" type="ORF">SU60_12135</name>
</gene>
<evidence type="ECO:0000313" key="1">
    <source>
        <dbReference type="EMBL" id="KIN10657.1"/>
    </source>
</evidence>
<dbReference type="EMBL" id="JXOK01000046">
    <property type="protein sequence ID" value="KIN10657.1"/>
    <property type="molecule type" value="Genomic_DNA"/>
</dbReference>
<dbReference type="RefSeq" id="WP_041155728.1">
    <property type="nucleotide sequence ID" value="NZ_CBCRVP010000024.1"/>
</dbReference>
<accession>A0A0C3I8P6</accession>
<keyword evidence="2" id="KW-1185">Reference proteome</keyword>
<comment type="caution">
    <text evidence="1">The sequence shown here is derived from an EMBL/GenBank/DDBJ whole genome shotgun (WGS) entry which is preliminary data.</text>
</comment>
<organism evidence="1 2">
    <name type="scientific">Vibrio mytili</name>
    <dbReference type="NCBI Taxonomy" id="50718"/>
    <lineage>
        <taxon>Bacteria</taxon>
        <taxon>Pseudomonadati</taxon>
        <taxon>Pseudomonadota</taxon>
        <taxon>Gammaproteobacteria</taxon>
        <taxon>Vibrionales</taxon>
        <taxon>Vibrionaceae</taxon>
        <taxon>Vibrio</taxon>
    </lineage>
</organism>
<name>A0A0C3I8P6_9VIBR</name>
<proteinExistence type="predicted"/>
<dbReference type="AlphaFoldDB" id="A0A0C3I8P6"/>
<sequence length="133" mass="15398">MTFDNHRVRELLVKMTHHRQTCLPLVNPQSHMTLARAAYRFVKIEKVMIKKMAELFFDQDGEQFIAENATEHGVAELGNYKEMHFMNKVLLDEVKVLLKTIDDTNVTALVSYWLAALQVENDEIEKHLPQTSG</sequence>